<dbReference type="EMBL" id="CAXLJM020000046">
    <property type="protein sequence ID" value="CAL8111622.1"/>
    <property type="molecule type" value="Genomic_DNA"/>
</dbReference>
<reference evidence="6 7" key="1">
    <citation type="submission" date="2024-08" db="EMBL/GenBank/DDBJ databases">
        <authorList>
            <person name="Cucini C."/>
            <person name="Frati F."/>
        </authorList>
    </citation>
    <scope>NUCLEOTIDE SEQUENCE [LARGE SCALE GENOMIC DNA]</scope>
</reference>
<feature type="region of interest" description="Disordered" evidence="3">
    <location>
        <begin position="1"/>
        <end position="30"/>
    </location>
</feature>
<name>A0ABP1QTQ5_9HEXA</name>
<comment type="similarity">
    <text evidence="2">Belongs to the PIGH family.</text>
</comment>
<feature type="transmembrane region" description="Helical" evidence="4">
    <location>
        <begin position="136"/>
        <end position="153"/>
    </location>
</feature>
<feature type="compositionally biased region" description="Acidic residues" evidence="3">
    <location>
        <begin position="1"/>
        <end position="10"/>
    </location>
</feature>
<proteinExistence type="inferred from homology"/>
<evidence type="ECO:0000313" key="7">
    <source>
        <dbReference type="Proteomes" id="UP001642540"/>
    </source>
</evidence>
<dbReference type="Pfam" id="PF10181">
    <property type="entry name" value="PIG-H"/>
    <property type="match status" value="1"/>
</dbReference>
<accession>A0ABP1QTQ5</accession>
<comment type="pathway">
    <text evidence="1">Glycolipid biosynthesis; glycosylphosphatidylinositol-anchor biosynthesis.</text>
</comment>
<organism evidence="6 7">
    <name type="scientific">Orchesella dallaii</name>
    <dbReference type="NCBI Taxonomy" id="48710"/>
    <lineage>
        <taxon>Eukaryota</taxon>
        <taxon>Metazoa</taxon>
        <taxon>Ecdysozoa</taxon>
        <taxon>Arthropoda</taxon>
        <taxon>Hexapoda</taxon>
        <taxon>Collembola</taxon>
        <taxon>Entomobryomorpha</taxon>
        <taxon>Entomobryoidea</taxon>
        <taxon>Orchesellidae</taxon>
        <taxon>Orchesellinae</taxon>
        <taxon>Orchesella</taxon>
    </lineage>
</organism>
<feature type="compositionally biased region" description="Basic residues" evidence="3">
    <location>
        <begin position="17"/>
        <end position="28"/>
    </location>
</feature>
<dbReference type="InterPro" id="IPR044215">
    <property type="entry name" value="PIG-H"/>
</dbReference>
<dbReference type="InterPro" id="IPR019328">
    <property type="entry name" value="PIGH-H_dom"/>
</dbReference>
<keyword evidence="4" id="KW-0472">Membrane</keyword>
<dbReference type="PANTHER" id="PTHR15231">
    <property type="entry name" value="PHOSPHATIDYLINOSITOL N-ACETYLGLUCOSAMINYLTRANSFERASE SUBUNIT H"/>
    <property type="match status" value="1"/>
</dbReference>
<dbReference type="PANTHER" id="PTHR15231:SF1">
    <property type="entry name" value="PHOSPHATIDYLINOSITOL N-ACETYLGLUCOSAMINYLTRANSFERASE SUBUNIT H"/>
    <property type="match status" value="1"/>
</dbReference>
<dbReference type="Proteomes" id="UP001642540">
    <property type="component" value="Unassembled WGS sequence"/>
</dbReference>
<evidence type="ECO:0000313" key="6">
    <source>
        <dbReference type="EMBL" id="CAL8111622.1"/>
    </source>
</evidence>
<keyword evidence="4" id="KW-0812">Transmembrane</keyword>
<keyword evidence="7" id="KW-1185">Reference proteome</keyword>
<comment type="caution">
    <text evidence="6">The sequence shown here is derived from an EMBL/GenBank/DDBJ whole genome shotgun (WGS) entry which is preliminary data.</text>
</comment>
<evidence type="ECO:0000256" key="1">
    <source>
        <dbReference type="ARBA" id="ARBA00004687"/>
    </source>
</evidence>
<keyword evidence="4" id="KW-1133">Transmembrane helix</keyword>
<gene>
    <name evidence="6" type="ORF">ODALV1_LOCUS15206</name>
</gene>
<feature type="domain" description="Phosphatidylinositol N-acetylglucosaminyltransferase subunit H conserved" evidence="5">
    <location>
        <begin position="161"/>
        <end position="220"/>
    </location>
</feature>
<evidence type="ECO:0000256" key="2">
    <source>
        <dbReference type="ARBA" id="ARBA00009610"/>
    </source>
</evidence>
<evidence type="ECO:0000259" key="5">
    <source>
        <dbReference type="Pfam" id="PF10181"/>
    </source>
</evidence>
<protein>
    <recommendedName>
        <fullName evidence="5">Phosphatidylinositol N-acetylglucosaminyltransferase subunit H conserved domain-containing protein</fullName>
    </recommendedName>
</protein>
<evidence type="ECO:0000256" key="4">
    <source>
        <dbReference type="SAM" id="Phobius"/>
    </source>
</evidence>
<sequence>MLGKDAEEEQSTSSSSKKSKSSRKKKSVKLIVNRNNVLPMPKTSEKITCSAQLRTRSFSESSVNKGYFEDHTRSKPIDRKPYGGGEANEKLQRNDYDILEYVVETHDKRLMPVLRLPSVAIVCIVIFWSFSWMTTEFGGCTVSVVILWAYLRVNNTVVKETLFVISTLGIQVSQENILGRMKHAKFVPIDNIRAVVINEIIRRQRVLSYLLILLDATESTGKIVVPLLIGTLPRLRTIERIYHDIQRIIF</sequence>
<evidence type="ECO:0000256" key="3">
    <source>
        <dbReference type="SAM" id="MobiDB-lite"/>
    </source>
</evidence>
<feature type="transmembrane region" description="Helical" evidence="4">
    <location>
        <begin position="113"/>
        <end position="130"/>
    </location>
</feature>